<keyword evidence="1" id="KW-0732">Signal</keyword>
<feature type="signal peptide" evidence="1">
    <location>
        <begin position="1"/>
        <end position="20"/>
    </location>
</feature>
<evidence type="ECO:0000256" key="1">
    <source>
        <dbReference type="SAM" id="SignalP"/>
    </source>
</evidence>
<dbReference type="Proteomes" id="UP000037035">
    <property type="component" value="Unassembled WGS sequence"/>
</dbReference>
<proteinExistence type="predicted"/>
<dbReference type="VEuPathDB" id="FungiDB:VP01_2736g5"/>
<feature type="chain" id="PRO_5005568181" evidence="1">
    <location>
        <begin position="21"/>
        <end position="124"/>
    </location>
</feature>
<organism evidence="2 3">
    <name type="scientific">Puccinia sorghi</name>
    <dbReference type="NCBI Taxonomy" id="27349"/>
    <lineage>
        <taxon>Eukaryota</taxon>
        <taxon>Fungi</taxon>
        <taxon>Dikarya</taxon>
        <taxon>Basidiomycota</taxon>
        <taxon>Pucciniomycotina</taxon>
        <taxon>Pucciniomycetes</taxon>
        <taxon>Pucciniales</taxon>
        <taxon>Pucciniaceae</taxon>
        <taxon>Puccinia</taxon>
    </lineage>
</organism>
<comment type="caution">
    <text evidence="2">The sequence shown here is derived from an EMBL/GenBank/DDBJ whole genome shotgun (WGS) entry which is preliminary data.</text>
</comment>
<evidence type="ECO:0000313" key="2">
    <source>
        <dbReference type="EMBL" id="KNZ55222.1"/>
    </source>
</evidence>
<evidence type="ECO:0000313" key="3">
    <source>
        <dbReference type="Proteomes" id="UP000037035"/>
    </source>
</evidence>
<dbReference type="EMBL" id="LAVV01007653">
    <property type="protein sequence ID" value="KNZ55222.1"/>
    <property type="molecule type" value="Genomic_DNA"/>
</dbReference>
<keyword evidence="3" id="KW-1185">Reference proteome</keyword>
<protein>
    <submittedName>
        <fullName evidence="2">Uncharacterized protein</fullName>
    </submittedName>
</protein>
<gene>
    <name evidence="2" type="ORF">VP01_2736g5</name>
</gene>
<dbReference type="AlphaFoldDB" id="A0A0L6V3W1"/>
<accession>A0A0L6V3W1</accession>
<reference evidence="2 3" key="1">
    <citation type="submission" date="2015-08" db="EMBL/GenBank/DDBJ databases">
        <title>Next Generation Sequencing and Analysis of the Genome of Puccinia sorghi L Schw, the Causal Agent of Maize Common Rust.</title>
        <authorList>
            <person name="Rochi L."/>
            <person name="Burguener G."/>
            <person name="Darino M."/>
            <person name="Turjanski A."/>
            <person name="Kreff E."/>
            <person name="Dieguez M.J."/>
            <person name="Sacco F."/>
        </authorList>
    </citation>
    <scope>NUCLEOTIDE SEQUENCE [LARGE SCALE GENOMIC DNA]</scope>
    <source>
        <strain evidence="2 3">RO10H11247</strain>
    </source>
</reference>
<name>A0A0L6V3W1_9BASI</name>
<sequence>MVKPPQCELVLSSLILVSAGQPSPLCQIWTDVEIVDAICRAGPADLDYNWLRDLVMSPGPQRSNPKLAKYSVENGLLFHGHRIVVPQDSALRREIICSHHDSKLAGVTGCQSHSLLVRLNALFD</sequence>
<dbReference type="OrthoDB" id="2273864at2759"/>